<sequence>MARKSPNNALLVLSCTAVTCLVGVLATVAGLFDWAVRQSAVLFAAAGLVSGSIAVARRKSGAGRGGRA</sequence>
<accession>A0A918EXX3</accession>
<name>A0A918EXX3_9ACTN</name>
<feature type="transmembrane region" description="Helical" evidence="1">
    <location>
        <begin position="36"/>
        <end position="56"/>
    </location>
</feature>
<evidence type="ECO:0000313" key="3">
    <source>
        <dbReference type="Proteomes" id="UP000620156"/>
    </source>
</evidence>
<keyword evidence="3" id="KW-1185">Reference proteome</keyword>
<dbReference type="Proteomes" id="UP000620156">
    <property type="component" value="Unassembled WGS sequence"/>
</dbReference>
<evidence type="ECO:0000256" key="1">
    <source>
        <dbReference type="SAM" id="Phobius"/>
    </source>
</evidence>
<keyword evidence="1" id="KW-1133">Transmembrane helix</keyword>
<keyword evidence="1" id="KW-0472">Membrane</keyword>
<dbReference type="AlphaFoldDB" id="A0A918EXX3"/>
<reference evidence="2" key="1">
    <citation type="journal article" date="2014" name="Int. J. Syst. Evol. Microbiol.">
        <title>Complete genome sequence of Corynebacterium casei LMG S-19264T (=DSM 44701T), isolated from a smear-ripened cheese.</title>
        <authorList>
            <consortium name="US DOE Joint Genome Institute (JGI-PGF)"/>
            <person name="Walter F."/>
            <person name="Albersmeier A."/>
            <person name="Kalinowski J."/>
            <person name="Ruckert C."/>
        </authorList>
    </citation>
    <scope>NUCLEOTIDE SEQUENCE</scope>
    <source>
        <strain evidence="2">JCM 3131</strain>
    </source>
</reference>
<organism evidence="2 3">
    <name type="scientific">Streptomyces ruber</name>
    <dbReference type="NCBI Taxonomy" id="83378"/>
    <lineage>
        <taxon>Bacteria</taxon>
        <taxon>Bacillati</taxon>
        <taxon>Actinomycetota</taxon>
        <taxon>Actinomycetes</taxon>
        <taxon>Kitasatosporales</taxon>
        <taxon>Streptomycetaceae</taxon>
        <taxon>Streptomyces</taxon>
    </lineage>
</organism>
<comment type="caution">
    <text evidence="2">The sequence shown here is derived from an EMBL/GenBank/DDBJ whole genome shotgun (WGS) entry which is preliminary data.</text>
</comment>
<protein>
    <submittedName>
        <fullName evidence="2">Uncharacterized protein</fullName>
    </submittedName>
</protein>
<evidence type="ECO:0000313" key="2">
    <source>
        <dbReference type="EMBL" id="GGQ84097.1"/>
    </source>
</evidence>
<keyword evidence="1" id="KW-0812">Transmembrane</keyword>
<gene>
    <name evidence="2" type="ORF">GCM10010145_62160</name>
</gene>
<dbReference type="EMBL" id="BMQK01000021">
    <property type="protein sequence ID" value="GGQ84097.1"/>
    <property type="molecule type" value="Genomic_DNA"/>
</dbReference>
<dbReference type="PROSITE" id="PS51257">
    <property type="entry name" value="PROKAR_LIPOPROTEIN"/>
    <property type="match status" value="1"/>
</dbReference>
<reference evidence="2" key="2">
    <citation type="submission" date="2020-09" db="EMBL/GenBank/DDBJ databases">
        <authorList>
            <person name="Sun Q."/>
            <person name="Ohkuma M."/>
        </authorList>
    </citation>
    <scope>NUCLEOTIDE SEQUENCE</scope>
    <source>
        <strain evidence="2">JCM 3131</strain>
    </source>
</reference>
<proteinExistence type="predicted"/>